<proteinExistence type="predicted"/>
<protein>
    <submittedName>
        <fullName evidence="3">Glycosyltransferase</fullName>
    </submittedName>
</protein>
<reference evidence="3 4" key="1">
    <citation type="submission" date="2014-02" db="EMBL/GenBank/DDBJ databases">
        <title>The small core and large imbalanced accessory genome model reveals a collaborative survival strategy of Sorangium cellulosum strains in nature.</title>
        <authorList>
            <person name="Han K."/>
            <person name="Peng R."/>
            <person name="Blom J."/>
            <person name="Li Y.-Z."/>
        </authorList>
    </citation>
    <scope>NUCLEOTIDE SEQUENCE [LARGE SCALE GENOMIC DNA]</scope>
    <source>
        <strain evidence="3 4">So0008-312</strain>
    </source>
</reference>
<dbReference type="InterPro" id="IPR055259">
    <property type="entry name" value="YkvP/CgeB_Glyco_trans-like"/>
</dbReference>
<feature type="domain" description="Spore protein YkvP/CgeB glycosyl transferase-like" evidence="2">
    <location>
        <begin position="203"/>
        <end position="348"/>
    </location>
</feature>
<dbReference type="EMBL" id="JEMA01000167">
    <property type="protein sequence ID" value="KYF73827.1"/>
    <property type="molecule type" value="Genomic_DNA"/>
</dbReference>
<sequence length="383" mass="41259">MTASGYSYVFLGPSITSPRGDERATTYSGLLRALVDRGHTALFLERDEPSADGDPAASRRGEVARYASLEELKDRFSGAVRRADLVIVGSRVPEGAAIGAWVTGEAGGRAAFHDLDTPVTVRELATGQHEHITPALVSRYDLYLSSTGGPAIELLERRHGAVRARPLHCGVDPELHFPEPTACVWDLGHLGDYRDDCHGALERLLLRPARLLPRSSFAVAGALYPAGVDLPANVSRLERIPAGAHRGFHGAQRFTLDVTPRDAADVGHSPSARLFEAAACGATVVSDGWPGIDAFFHPGEEILIARSTEDVLRLLCDMPDRARAAVGRRARRRVLAEHTAAHRAEALERYTREVLDAGSRRRGGGGLGGQRGAVLRQRRCSDG</sequence>
<dbReference type="GO" id="GO:0016740">
    <property type="term" value="F:transferase activity"/>
    <property type="evidence" value="ECO:0007669"/>
    <property type="project" value="UniProtKB-KW"/>
</dbReference>
<evidence type="ECO:0000313" key="3">
    <source>
        <dbReference type="EMBL" id="KYF73827.1"/>
    </source>
</evidence>
<dbReference type="AlphaFoldDB" id="A0A150R0Q3"/>
<gene>
    <name evidence="3" type="ORF">BE15_11135</name>
</gene>
<comment type="caution">
    <text evidence="3">The sequence shown here is derived from an EMBL/GenBank/DDBJ whole genome shotgun (WGS) entry which is preliminary data.</text>
</comment>
<dbReference type="Gene3D" id="3.40.50.2000">
    <property type="entry name" value="Glycogen Phosphorylase B"/>
    <property type="match status" value="1"/>
</dbReference>
<dbReference type="Pfam" id="PF13524">
    <property type="entry name" value="Glyco_trans_1_2"/>
    <property type="match status" value="1"/>
</dbReference>
<dbReference type="Proteomes" id="UP000075260">
    <property type="component" value="Unassembled WGS sequence"/>
</dbReference>
<dbReference type="OrthoDB" id="9813806at2"/>
<organism evidence="3 4">
    <name type="scientific">Sorangium cellulosum</name>
    <name type="common">Polyangium cellulosum</name>
    <dbReference type="NCBI Taxonomy" id="56"/>
    <lineage>
        <taxon>Bacteria</taxon>
        <taxon>Pseudomonadati</taxon>
        <taxon>Myxococcota</taxon>
        <taxon>Polyangia</taxon>
        <taxon>Polyangiales</taxon>
        <taxon>Polyangiaceae</taxon>
        <taxon>Sorangium</taxon>
    </lineage>
</organism>
<evidence type="ECO:0000259" key="2">
    <source>
        <dbReference type="Pfam" id="PF13524"/>
    </source>
</evidence>
<dbReference type="SUPFAM" id="SSF53756">
    <property type="entry name" value="UDP-Glycosyltransferase/glycogen phosphorylase"/>
    <property type="match status" value="1"/>
</dbReference>
<feature type="region of interest" description="Disordered" evidence="1">
    <location>
        <begin position="358"/>
        <end position="383"/>
    </location>
</feature>
<keyword evidence="3" id="KW-0808">Transferase</keyword>
<accession>A0A150R0Q3</accession>
<dbReference type="RefSeq" id="WP_061605540.1">
    <property type="nucleotide sequence ID" value="NZ_JEMA01000167.1"/>
</dbReference>
<evidence type="ECO:0000313" key="4">
    <source>
        <dbReference type="Proteomes" id="UP000075260"/>
    </source>
</evidence>
<name>A0A150R0Q3_SORCE</name>
<evidence type="ECO:0000256" key="1">
    <source>
        <dbReference type="SAM" id="MobiDB-lite"/>
    </source>
</evidence>